<gene>
    <name evidence="1" type="ORF">DS2_00745</name>
</gene>
<accession>W7QGY4</accession>
<dbReference type="eggNOG" id="COG4681">
    <property type="taxonomic scope" value="Bacteria"/>
</dbReference>
<keyword evidence="2" id="KW-1185">Reference proteome</keyword>
<evidence type="ECO:0000313" key="2">
    <source>
        <dbReference type="Proteomes" id="UP000019276"/>
    </source>
</evidence>
<dbReference type="Pfam" id="PF07152">
    <property type="entry name" value="YaeQ"/>
    <property type="match status" value="1"/>
</dbReference>
<protein>
    <recommendedName>
        <fullName evidence="3">YaeQ family protein</fullName>
    </recommendedName>
</protein>
<dbReference type="PANTHER" id="PTHR38784">
    <property type="entry name" value="SUCROSE PHOSPHORYLASE"/>
    <property type="match status" value="1"/>
</dbReference>
<dbReference type="Proteomes" id="UP000019276">
    <property type="component" value="Unassembled WGS sequence"/>
</dbReference>
<sequence length="185" mass="21244">MADGSTIIKADINVSHIDSQDFLTRSEILAVHQAESNQHLVQRILAWAIFRHQQLQMSKAICIGDEPDLFVKRNDVQFEHWIEVDQLSLDRLEKAEAKSEHVWLFYCDQQKAQKLHKLINKHPNLQLVEYDADLVESLSQLVSKNLSWSVMIDHDLLTVAAGDAFFQSKLTLFHPLTVPALDLIH</sequence>
<dbReference type="InterPro" id="IPR038590">
    <property type="entry name" value="YaeQ_sf"/>
</dbReference>
<dbReference type="SMART" id="SM01322">
    <property type="entry name" value="YaeQ"/>
    <property type="match status" value="1"/>
</dbReference>
<reference evidence="1 2" key="1">
    <citation type="journal article" date="2014" name="Genome Announc.">
        <title>Draft Genome Sequence of the Agar-Degrading Bacterium Catenovulum sp. Strain DS-2, Isolated from Intestines of Haliotis diversicolor.</title>
        <authorList>
            <person name="Shan D."/>
            <person name="Li X."/>
            <person name="Gu Z."/>
            <person name="Wei G."/>
            <person name="Gao Z."/>
            <person name="Shao Z."/>
        </authorList>
    </citation>
    <scope>NUCLEOTIDE SEQUENCE [LARGE SCALE GENOMIC DNA]</scope>
    <source>
        <strain evidence="1 2">DS-2</strain>
    </source>
</reference>
<dbReference type="EMBL" id="ARZY01000001">
    <property type="protein sequence ID" value="EWH12204.1"/>
    <property type="molecule type" value="Genomic_DNA"/>
</dbReference>
<organism evidence="1 2">
    <name type="scientific">Catenovulum agarivorans DS-2</name>
    <dbReference type="NCBI Taxonomy" id="1328313"/>
    <lineage>
        <taxon>Bacteria</taxon>
        <taxon>Pseudomonadati</taxon>
        <taxon>Pseudomonadota</taxon>
        <taxon>Gammaproteobacteria</taxon>
        <taxon>Alteromonadales</taxon>
        <taxon>Alteromonadaceae</taxon>
        <taxon>Catenovulum</taxon>
    </lineage>
</organism>
<comment type="caution">
    <text evidence="1">The sequence shown here is derived from an EMBL/GenBank/DDBJ whole genome shotgun (WGS) entry which is preliminary data.</text>
</comment>
<evidence type="ECO:0000313" key="1">
    <source>
        <dbReference type="EMBL" id="EWH12204.1"/>
    </source>
</evidence>
<dbReference type="InterPro" id="IPR011335">
    <property type="entry name" value="Restrct_endonuc-II-like"/>
</dbReference>
<dbReference type="PANTHER" id="PTHR38784:SF1">
    <property type="entry name" value="SUCROSE PHOSPHORYLASE"/>
    <property type="match status" value="1"/>
</dbReference>
<dbReference type="STRING" id="1328313.DS2_00745"/>
<proteinExistence type="predicted"/>
<dbReference type="AlphaFoldDB" id="W7QGY4"/>
<dbReference type="SUPFAM" id="SSF52980">
    <property type="entry name" value="Restriction endonuclease-like"/>
    <property type="match status" value="1"/>
</dbReference>
<evidence type="ECO:0008006" key="3">
    <source>
        <dbReference type="Google" id="ProtNLM"/>
    </source>
</evidence>
<dbReference type="OrthoDB" id="5293309at2"/>
<dbReference type="Gene3D" id="3.10.640.10">
    <property type="entry name" value="Restriction endonuclease-like alpha-beta roll domain"/>
    <property type="match status" value="1"/>
</dbReference>
<name>W7QGY4_9ALTE</name>
<dbReference type="InterPro" id="IPR009822">
    <property type="entry name" value="YaeQ"/>
</dbReference>
<dbReference type="RefSeq" id="WP_035012664.1">
    <property type="nucleotide sequence ID" value="NZ_ARZY01000001.1"/>
</dbReference>